<dbReference type="InterPro" id="IPR036736">
    <property type="entry name" value="ACP-like_sf"/>
</dbReference>
<dbReference type="PROSITE" id="PS50075">
    <property type="entry name" value="CARRIER"/>
    <property type="match status" value="1"/>
</dbReference>
<dbReference type="InterPro" id="IPR045851">
    <property type="entry name" value="AMP-bd_C_sf"/>
</dbReference>
<evidence type="ECO:0000313" key="3">
    <source>
        <dbReference type="EMBL" id="SEG94207.1"/>
    </source>
</evidence>
<keyword evidence="1" id="KW-0812">Transmembrane</keyword>
<dbReference type="NCBIfam" id="TIGR01733">
    <property type="entry name" value="AA-adenyl-dom"/>
    <property type="match status" value="1"/>
</dbReference>
<keyword evidence="4" id="KW-1185">Reference proteome</keyword>
<dbReference type="RefSeq" id="WP_103890733.1">
    <property type="nucleotide sequence ID" value="NZ_FNVU01000029.1"/>
</dbReference>
<dbReference type="OrthoDB" id="2472181at2"/>
<proteinExistence type="predicted"/>
<feature type="domain" description="Carrier" evidence="2">
    <location>
        <begin position="513"/>
        <end position="588"/>
    </location>
</feature>
<keyword evidence="1" id="KW-0472">Membrane</keyword>
<name>A0A1H6E920_9ACTN</name>
<dbReference type="InterPro" id="IPR029058">
    <property type="entry name" value="AB_hydrolase_fold"/>
</dbReference>
<dbReference type="GO" id="GO:0031177">
    <property type="term" value="F:phosphopantetheine binding"/>
    <property type="evidence" value="ECO:0007669"/>
    <property type="project" value="TreeGrafter"/>
</dbReference>
<dbReference type="GO" id="GO:0044550">
    <property type="term" value="P:secondary metabolite biosynthetic process"/>
    <property type="evidence" value="ECO:0007669"/>
    <property type="project" value="TreeGrafter"/>
</dbReference>
<dbReference type="Pfam" id="PF00501">
    <property type="entry name" value="AMP-binding"/>
    <property type="match status" value="1"/>
</dbReference>
<dbReference type="InterPro" id="IPR042099">
    <property type="entry name" value="ANL_N_sf"/>
</dbReference>
<evidence type="ECO:0000256" key="1">
    <source>
        <dbReference type="SAM" id="Phobius"/>
    </source>
</evidence>
<accession>A0A1H6E920</accession>
<dbReference type="InterPro" id="IPR025110">
    <property type="entry name" value="AMP-bd_C"/>
</dbReference>
<dbReference type="InterPro" id="IPR009081">
    <property type="entry name" value="PP-bd_ACP"/>
</dbReference>
<evidence type="ECO:0000259" key="2">
    <source>
        <dbReference type="PROSITE" id="PS50075"/>
    </source>
</evidence>
<dbReference type="Gene3D" id="3.30.300.30">
    <property type="match status" value="1"/>
</dbReference>
<dbReference type="Pfam" id="PF13193">
    <property type="entry name" value="AMP-binding_C"/>
    <property type="match status" value="1"/>
</dbReference>
<dbReference type="Gene3D" id="3.40.50.1820">
    <property type="entry name" value="alpha/beta hydrolase"/>
    <property type="match status" value="1"/>
</dbReference>
<dbReference type="AlphaFoldDB" id="A0A1H6E920"/>
<dbReference type="EMBL" id="FNVU01000029">
    <property type="protein sequence ID" value="SEG94207.1"/>
    <property type="molecule type" value="Genomic_DNA"/>
</dbReference>
<dbReference type="Proteomes" id="UP000236754">
    <property type="component" value="Unassembled WGS sequence"/>
</dbReference>
<dbReference type="PANTHER" id="PTHR45527:SF1">
    <property type="entry name" value="FATTY ACID SYNTHASE"/>
    <property type="match status" value="1"/>
</dbReference>
<organism evidence="3 4">
    <name type="scientific">Actinacidiphila yanglinensis</name>
    <dbReference type="NCBI Taxonomy" id="310779"/>
    <lineage>
        <taxon>Bacteria</taxon>
        <taxon>Bacillati</taxon>
        <taxon>Actinomycetota</taxon>
        <taxon>Actinomycetes</taxon>
        <taxon>Kitasatosporales</taxon>
        <taxon>Streptomycetaceae</taxon>
        <taxon>Actinacidiphila</taxon>
    </lineage>
</organism>
<dbReference type="PANTHER" id="PTHR45527">
    <property type="entry name" value="NONRIBOSOMAL PEPTIDE SYNTHETASE"/>
    <property type="match status" value="1"/>
</dbReference>
<dbReference type="Gene3D" id="3.40.50.12780">
    <property type="entry name" value="N-terminal domain of ligase-like"/>
    <property type="match status" value="1"/>
</dbReference>
<dbReference type="Pfam" id="PF00550">
    <property type="entry name" value="PP-binding"/>
    <property type="match status" value="1"/>
</dbReference>
<dbReference type="GO" id="GO:0043041">
    <property type="term" value="P:amino acid activation for nonribosomal peptide biosynthetic process"/>
    <property type="evidence" value="ECO:0007669"/>
    <property type="project" value="TreeGrafter"/>
</dbReference>
<gene>
    <name evidence="3" type="ORF">SAMN05216223_12977</name>
</gene>
<dbReference type="InterPro" id="IPR000873">
    <property type="entry name" value="AMP-dep_synth/lig_dom"/>
</dbReference>
<reference evidence="3 4" key="1">
    <citation type="submission" date="2016-10" db="EMBL/GenBank/DDBJ databases">
        <authorList>
            <person name="de Groot N.N."/>
        </authorList>
    </citation>
    <scope>NUCLEOTIDE SEQUENCE [LARGE SCALE GENOMIC DNA]</scope>
    <source>
        <strain evidence="3 4">CGMCC 4.2023</strain>
    </source>
</reference>
<dbReference type="GO" id="GO:0005737">
    <property type="term" value="C:cytoplasm"/>
    <property type="evidence" value="ECO:0007669"/>
    <property type="project" value="TreeGrafter"/>
</dbReference>
<protein>
    <submittedName>
        <fullName evidence="3">Amino acid adenylation domain-containing protein</fullName>
    </submittedName>
</protein>
<feature type="transmembrane region" description="Helical" evidence="1">
    <location>
        <begin position="71"/>
        <end position="90"/>
    </location>
</feature>
<dbReference type="InterPro" id="IPR010071">
    <property type="entry name" value="AA_adenyl_dom"/>
</dbReference>
<sequence length="595" mass="64268">MTAPTEPHAATLTGLFEESVRRHADRLAVADAQRSLTYAELGALADDVAALLVARGITREDRVGLHMNRSVYVFAAILGILKAGAAYVAVDSRYPDARRDLMLTQSGVKVVLTDPAWKRGLDAHGAVTIPYGPGALPAAAPVPQDRSRPEGAASVLFTSGSLGTPKGIVLEHRNIVWFARNRSLPALTPDDRVGQVSSLSFDAFHFEMWHALRQGAAVVVLPTVPELLAAGFQEELRRLRITAMLVPTMVANHVVREDPDAFCALRLLHVGGDVVLPATCRAILSGRFRGRLLNLYGPAEITTTCTAHEVTLTDTEHDGVPIGTPLDGVGIRLLDADGRQPAPGQVGEIHVSGPGVARGYLDRPDLTEERFRTDMPGAGPGRWYRTGDLARYRDDGALEFLGRADDQVKIRGYRVERGEVERTLLGHPGVHHAAVLPEGEGEDRSLAALVVLDHDVPPEALRAHCARLLPEFMVPSRFVPLAQMPANEHGKRDLDALRQILADARGHAAPGEVGPSPTEAYLVRLWQDLLGVVQVGVQDQFFELGGHSLLAFRMQGRIKRDLKVVLPSAVLLRTPVLSTIAASIDELRQAGAADD</sequence>
<keyword evidence="1" id="KW-1133">Transmembrane helix</keyword>
<dbReference type="SUPFAM" id="SSF47336">
    <property type="entry name" value="ACP-like"/>
    <property type="match status" value="1"/>
</dbReference>
<evidence type="ECO:0000313" key="4">
    <source>
        <dbReference type="Proteomes" id="UP000236754"/>
    </source>
</evidence>
<dbReference type="SUPFAM" id="SSF56801">
    <property type="entry name" value="Acetyl-CoA synthetase-like"/>
    <property type="match status" value="1"/>
</dbReference>